<dbReference type="PANTHER" id="PTHR23074">
    <property type="entry name" value="AAA DOMAIN-CONTAINING"/>
    <property type="match status" value="1"/>
</dbReference>
<dbReference type="InterPro" id="IPR027417">
    <property type="entry name" value="P-loop_NTPase"/>
</dbReference>
<dbReference type="SMART" id="SM00382">
    <property type="entry name" value="AAA"/>
    <property type="match status" value="1"/>
</dbReference>
<proteinExistence type="predicted"/>
<dbReference type="InterPro" id="IPR050304">
    <property type="entry name" value="MT-severing_AAA_ATPase"/>
</dbReference>
<evidence type="ECO:0000259" key="2">
    <source>
        <dbReference type="SMART" id="SM00382"/>
    </source>
</evidence>
<dbReference type="Pfam" id="PF00004">
    <property type="entry name" value="AAA"/>
    <property type="match status" value="1"/>
</dbReference>
<dbReference type="InterPro" id="IPR003593">
    <property type="entry name" value="AAA+_ATPase"/>
</dbReference>
<evidence type="ECO:0000313" key="3">
    <source>
        <dbReference type="EMBL" id="KAL3107341.1"/>
    </source>
</evidence>
<dbReference type="Proteomes" id="UP001620626">
    <property type="component" value="Unassembled WGS sequence"/>
</dbReference>
<dbReference type="SUPFAM" id="SSF52540">
    <property type="entry name" value="P-loop containing nucleoside triphosphate hydrolases"/>
    <property type="match status" value="1"/>
</dbReference>
<evidence type="ECO:0000256" key="1">
    <source>
        <dbReference type="SAM" id="MobiDB-lite"/>
    </source>
</evidence>
<feature type="region of interest" description="Disordered" evidence="1">
    <location>
        <begin position="306"/>
        <end position="338"/>
    </location>
</feature>
<comment type="caution">
    <text evidence="3">The sequence shown here is derived from an EMBL/GenBank/DDBJ whole genome shotgun (WGS) entry which is preliminary data.</text>
</comment>
<dbReference type="Gene3D" id="1.10.8.60">
    <property type="match status" value="1"/>
</dbReference>
<reference evidence="3 4" key="1">
    <citation type="submission" date="2024-10" db="EMBL/GenBank/DDBJ databases">
        <authorList>
            <person name="Kim D."/>
        </authorList>
    </citation>
    <scope>NUCLEOTIDE SEQUENCE [LARGE SCALE GENOMIC DNA]</scope>
    <source>
        <strain evidence="3">BH-2024</strain>
    </source>
</reference>
<dbReference type="EMBL" id="JBICBT010000621">
    <property type="protein sequence ID" value="KAL3107341.1"/>
    <property type="molecule type" value="Genomic_DNA"/>
</dbReference>
<dbReference type="Gene3D" id="3.40.50.300">
    <property type="entry name" value="P-loop containing nucleotide triphosphate hydrolases"/>
    <property type="match status" value="1"/>
</dbReference>
<dbReference type="PANTHER" id="PTHR23074:SF83">
    <property type="entry name" value="VACUOLAR PROTEIN SORTING-ASSOCIATED PROTEIN 4A"/>
    <property type="match status" value="1"/>
</dbReference>
<name>A0ABD2KWL6_9BILA</name>
<dbReference type="InterPro" id="IPR003959">
    <property type="entry name" value="ATPase_AAA_core"/>
</dbReference>
<sequence length="338" mass="38302">MKSVMLNPKQNAEVVKKIEECRGSIEGLASDKSIAEKIVNLLQRRDEISHLILDKTDSFFDDFTNSEAKKALQTLVLPLQYPDLFKGFLSPQTPILLVGAQAGGKAMLAKAVAKASSAKLFSIPSSVILSKKDESSVDFIKMLFQMAKNVQPSIIFIDEIDALLRRGTERRGKAQFLIEMDRISSKSEISVFVIGTTGQPQEIDEDASGRFAKRIFVEIPKQEKRENMLEKIVEENKNYFELSDEEIDQLVPMTEKYSFDDLLLFCQMARLDVLHNANEENDFFQGAMVAQSQRIKMHNLVNAIEKVQPKPKKAENELKKQKSKVNKRIGKEKESQNE</sequence>
<gene>
    <name evidence="3" type="ORF">niasHT_014705</name>
</gene>
<accession>A0ABD2KWL6</accession>
<feature type="domain" description="AAA+ ATPase" evidence="2">
    <location>
        <begin position="91"/>
        <end position="221"/>
    </location>
</feature>
<keyword evidence="4" id="KW-1185">Reference proteome</keyword>
<dbReference type="AlphaFoldDB" id="A0ABD2KWL6"/>
<protein>
    <recommendedName>
        <fullName evidence="2">AAA+ ATPase domain-containing protein</fullName>
    </recommendedName>
</protein>
<organism evidence="3 4">
    <name type="scientific">Heterodera trifolii</name>
    <dbReference type="NCBI Taxonomy" id="157864"/>
    <lineage>
        <taxon>Eukaryota</taxon>
        <taxon>Metazoa</taxon>
        <taxon>Ecdysozoa</taxon>
        <taxon>Nematoda</taxon>
        <taxon>Chromadorea</taxon>
        <taxon>Rhabditida</taxon>
        <taxon>Tylenchina</taxon>
        <taxon>Tylenchomorpha</taxon>
        <taxon>Tylenchoidea</taxon>
        <taxon>Heteroderidae</taxon>
        <taxon>Heteroderinae</taxon>
        <taxon>Heterodera</taxon>
    </lineage>
</organism>
<feature type="compositionally biased region" description="Basic and acidic residues" evidence="1">
    <location>
        <begin position="329"/>
        <end position="338"/>
    </location>
</feature>
<evidence type="ECO:0000313" key="4">
    <source>
        <dbReference type="Proteomes" id="UP001620626"/>
    </source>
</evidence>